<keyword evidence="15 25" id="KW-0675">Receptor</keyword>
<evidence type="ECO:0000256" key="22">
    <source>
        <dbReference type="PIRSR" id="PIRSR601508-1"/>
    </source>
</evidence>
<evidence type="ECO:0000256" key="17">
    <source>
        <dbReference type="ARBA" id="ARBA00023257"/>
    </source>
</evidence>
<evidence type="ECO:0000256" key="11">
    <source>
        <dbReference type="ARBA" id="ARBA00022989"/>
    </source>
</evidence>
<evidence type="ECO:0000256" key="23">
    <source>
        <dbReference type="PIRSR" id="PIRSR601508-2"/>
    </source>
</evidence>
<dbReference type="SMART" id="SM00220">
    <property type="entry name" value="S_TKc"/>
    <property type="match status" value="1"/>
</dbReference>
<feature type="binding site" evidence="22">
    <location>
        <position position="658"/>
    </location>
    <ligand>
        <name>L-glutamate</name>
        <dbReference type="ChEBI" id="CHEBI:29985"/>
    </ligand>
</feature>
<comment type="subcellular location">
    <subcellularLocation>
        <location evidence="1">Cell membrane</location>
        <topology evidence="1">Multi-pass membrane protein</topology>
    </subcellularLocation>
    <subcellularLocation>
        <location evidence="21">Postsynaptic cell membrane</location>
    </subcellularLocation>
</comment>
<comment type="caution">
    <text evidence="25">The sequence shown here is derived from an EMBL/GenBank/DDBJ whole genome shotgun (WGS) entry which is preliminary data.</text>
</comment>
<dbReference type="InterPro" id="IPR000719">
    <property type="entry name" value="Prot_kinase_dom"/>
</dbReference>
<dbReference type="EMBL" id="JXLN01016431">
    <property type="protein sequence ID" value="KPM11096.1"/>
    <property type="molecule type" value="Genomic_DNA"/>
</dbReference>
<dbReference type="SUPFAM" id="SSF56112">
    <property type="entry name" value="Protein kinase-like (PK-like)"/>
    <property type="match status" value="1"/>
</dbReference>
<keyword evidence="10" id="KW-0862">Zinc</keyword>
<evidence type="ECO:0000256" key="5">
    <source>
        <dbReference type="ARBA" id="ARBA00022448"/>
    </source>
</evidence>
<dbReference type="InterPro" id="IPR015683">
    <property type="entry name" value="Ionotropic_Glu_rcpt"/>
</dbReference>
<evidence type="ECO:0000256" key="10">
    <source>
        <dbReference type="ARBA" id="ARBA00022833"/>
    </source>
</evidence>
<evidence type="ECO:0000313" key="25">
    <source>
        <dbReference type="EMBL" id="KPM11096.1"/>
    </source>
</evidence>
<dbReference type="InterPro" id="IPR001828">
    <property type="entry name" value="ANF_lig-bd_rcpt"/>
</dbReference>
<keyword evidence="19" id="KW-0407">Ion channel</keyword>
<dbReference type="GO" id="GO:0038023">
    <property type="term" value="F:signaling receptor activity"/>
    <property type="evidence" value="ECO:0007669"/>
    <property type="project" value="InterPro"/>
</dbReference>
<name>A0A132AJD9_SARSC</name>
<dbReference type="Pfam" id="PF00069">
    <property type="entry name" value="Pkinase"/>
    <property type="match status" value="1"/>
</dbReference>
<evidence type="ECO:0000256" key="1">
    <source>
        <dbReference type="ARBA" id="ARBA00004651"/>
    </source>
</evidence>
<dbReference type="GO" id="GO:0046872">
    <property type="term" value="F:metal ion binding"/>
    <property type="evidence" value="ECO:0007669"/>
    <property type="project" value="UniProtKB-KW"/>
</dbReference>
<dbReference type="Gene3D" id="3.40.190.10">
    <property type="entry name" value="Periplasmic binding protein-like II"/>
    <property type="match status" value="3"/>
</dbReference>
<evidence type="ECO:0000256" key="15">
    <source>
        <dbReference type="ARBA" id="ARBA00023170"/>
    </source>
</evidence>
<evidence type="ECO:0000256" key="4">
    <source>
        <dbReference type="ARBA" id="ARBA00015895"/>
    </source>
</evidence>
<evidence type="ECO:0000256" key="7">
    <source>
        <dbReference type="ARBA" id="ARBA00022553"/>
    </source>
</evidence>
<dbReference type="SUPFAM" id="SSF53822">
    <property type="entry name" value="Periplasmic binding protein-like I"/>
    <property type="match status" value="1"/>
</dbReference>
<feature type="site" description="Crucial to convey clamshell closure to channel opening" evidence="23">
    <location>
        <position position="634"/>
    </location>
</feature>
<evidence type="ECO:0000256" key="14">
    <source>
        <dbReference type="ARBA" id="ARBA00023136"/>
    </source>
</evidence>
<keyword evidence="24" id="KW-1015">Disulfide bond</keyword>
<dbReference type="PRINTS" id="PR00177">
    <property type="entry name" value="NMDARECEPTOR"/>
</dbReference>
<dbReference type="InterPro" id="IPR001320">
    <property type="entry name" value="Iontro_rcpt_C"/>
</dbReference>
<dbReference type="GO" id="GO:0005524">
    <property type="term" value="F:ATP binding"/>
    <property type="evidence" value="ECO:0007669"/>
    <property type="project" value="InterPro"/>
</dbReference>
<evidence type="ECO:0000256" key="18">
    <source>
        <dbReference type="ARBA" id="ARBA00023286"/>
    </source>
</evidence>
<dbReference type="PANTHER" id="PTHR18966">
    <property type="entry name" value="IONOTROPIC GLUTAMATE RECEPTOR"/>
    <property type="match status" value="1"/>
</dbReference>
<dbReference type="InterPro" id="IPR019594">
    <property type="entry name" value="Glu/Gly-bd"/>
</dbReference>
<dbReference type="InterPro" id="IPR011009">
    <property type="entry name" value="Kinase-like_dom_sf"/>
</dbReference>
<dbReference type="GO" id="GO:0004672">
    <property type="term" value="F:protein kinase activity"/>
    <property type="evidence" value="ECO:0007669"/>
    <property type="project" value="InterPro"/>
</dbReference>
<dbReference type="FunFam" id="3.40.190.10:FF:000009">
    <property type="entry name" value="Putative glutamate receptor ionotropic NMDA 2B"/>
    <property type="match status" value="1"/>
</dbReference>
<dbReference type="Gene3D" id="1.10.287.70">
    <property type="match status" value="1"/>
</dbReference>
<keyword evidence="14" id="KW-0472">Membrane</keyword>
<dbReference type="Pfam" id="PF00060">
    <property type="entry name" value="Lig_chan"/>
    <property type="match status" value="1"/>
</dbReference>
<evidence type="ECO:0000313" key="26">
    <source>
        <dbReference type="Proteomes" id="UP000616769"/>
    </source>
</evidence>
<dbReference type="Pfam" id="PF10562">
    <property type="entry name" value="CaM_bdg_C0"/>
    <property type="match status" value="1"/>
</dbReference>
<feature type="binding site" evidence="22">
    <location>
        <position position="483"/>
    </location>
    <ligand>
        <name>L-glutamate</name>
        <dbReference type="ChEBI" id="CHEBI:29985"/>
    </ligand>
</feature>
<evidence type="ECO:0000256" key="21">
    <source>
        <dbReference type="ARBA" id="ARBA00034100"/>
    </source>
</evidence>
<dbReference type="GO" id="GO:0045211">
    <property type="term" value="C:postsynaptic membrane"/>
    <property type="evidence" value="ECO:0007669"/>
    <property type="project" value="UniProtKB-SubCell"/>
</dbReference>
<evidence type="ECO:0000256" key="19">
    <source>
        <dbReference type="ARBA" id="ARBA00023303"/>
    </source>
</evidence>
<protein>
    <recommendedName>
        <fullName evidence="4">Glutamate [NMDA] receptor subunit 1</fullName>
    </recommendedName>
</protein>
<feature type="site" description="Interaction with the cone snail toxin Con-ikot-ikot" evidence="23">
    <location>
        <position position="664"/>
    </location>
</feature>
<evidence type="ECO:0000256" key="12">
    <source>
        <dbReference type="ARBA" id="ARBA00023018"/>
    </source>
</evidence>
<evidence type="ECO:0000256" key="13">
    <source>
        <dbReference type="ARBA" id="ARBA00023065"/>
    </source>
</evidence>
<keyword evidence="12" id="KW-0770">Synapse</keyword>
<dbReference type="Proteomes" id="UP000616769">
    <property type="component" value="Unassembled WGS sequence"/>
</dbReference>
<evidence type="ECO:0000256" key="6">
    <source>
        <dbReference type="ARBA" id="ARBA00022475"/>
    </source>
</evidence>
<organism evidence="25 26">
    <name type="scientific">Sarcoptes scabiei</name>
    <name type="common">Itch mite</name>
    <name type="synonym">Acarus scabiei</name>
    <dbReference type="NCBI Taxonomy" id="52283"/>
    <lineage>
        <taxon>Eukaryota</taxon>
        <taxon>Metazoa</taxon>
        <taxon>Ecdysozoa</taxon>
        <taxon>Arthropoda</taxon>
        <taxon>Chelicerata</taxon>
        <taxon>Arachnida</taxon>
        <taxon>Acari</taxon>
        <taxon>Acariformes</taxon>
        <taxon>Sarcoptiformes</taxon>
        <taxon>Astigmata</taxon>
        <taxon>Psoroptidia</taxon>
        <taxon>Sarcoptoidea</taxon>
        <taxon>Sarcoptidae</taxon>
        <taxon>Sarcoptinae</taxon>
        <taxon>Sarcoptes</taxon>
    </lineage>
</organism>
<keyword evidence="6" id="KW-1003">Cell membrane</keyword>
<evidence type="ECO:0000256" key="16">
    <source>
        <dbReference type="ARBA" id="ARBA00023180"/>
    </source>
</evidence>
<feature type="disulfide bond" evidence="24">
    <location>
        <begin position="701"/>
        <end position="776"/>
    </location>
</feature>
<dbReference type="Gene3D" id="1.10.510.10">
    <property type="entry name" value="Transferase(Phosphotransferase) domain 1"/>
    <property type="match status" value="1"/>
</dbReference>
<dbReference type="VEuPathDB" id="VectorBase:SSCA008230"/>
<keyword evidence="13" id="KW-0406">Ion transport</keyword>
<comment type="subunit">
    <text evidence="3">Forms a heteromeric NMDA channel with Nmdar2.</text>
</comment>
<evidence type="ECO:0000256" key="24">
    <source>
        <dbReference type="PIRSR" id="PIRSR601508-3"/>
    </source>
</evidence>
<evidence type="ECO:0000256" key="2">
    <source>
        <dbReference type="ARBA" id="ARBA00008685"/>
    </source>
</evidence>
<evidence type="ECO:0000256" key="8">
    <source>
        <dbReference type="ARBA" id="ARBA00022692"/>
    </source>
</evidence>
<comment type="function">
    <text evidence="20">NMDA receptor subtype of glutamate-gated ion channels with high calcium permeability and voltage-dependent sensitivity to magnesium. Mediated by glycine. This protein plays a key role in synaptic plasticity, synaptogenesis, excitotoxicity, memory acquisition and learning. It mediates neuronal functions in glutamate neurotransmission. Is involved in the cell surface targeting of NMDA receptors. Plays a role in associative learning and in long-term memory consolidation.</text>
</comment>
<keyword evidence="18" id="KW-1071">Ligand-gated ion channel</keyword>
<feature type="binding site" evidence="22">
    <location>
        <position position="488"/>
    </location>
    <ligand>
        <name>L-glutamate</name>
        <dbReference type="ChEBI" id="CHEBI:29985"/>
    </ligand>
</feature>
<keyword evidence="9" id="KW-0479">Metal-binding</keyword>
<dbReference type="GO" id="GO:0015276">
    <property type="term" value="F:ligand-gated monoatomic ion channel activity"/>
    <property type="evidence" value="ECO:0007669"/>
    <property type="project" value="InterPro"/>
</dbReference>
<dbReference type="InterPro" id="IPR028082">
    <property type="entry name" value="Peripla_BP_I"/>
</dbReference>
<evidence type="ECO:0000256" key="20">
    <source>
        <dbReference type="ARBA" id="ARBA00024675"/>
    </source>
</evidence>
<dbReference type="SUPFAM" id="SSF81324">
    <property type="entry name" value="Voltage-gated potassium channels"/>
    <property type="match status" value="1"/>
</dbReference>
<dbReference type="Pfam" id="PF10613">
    <property type="entry name" value="Lig_chan-Glu_bd"/>
    <property type="match status" value="1"/>
</dbReference>
<keyword evidence="17" id="KW-0628">Postsynaptic cell membrane</keyword>
<dbReference type="AlphaFoldDB" id="A0A132AJD9"/>
<comment type="similarity">
    <text evidence="2">Belongs to the glutamate-gated ion channel (TC 1.A.10.1) family.</text>
</comment>
<keyword evidence="5" id="KW-0813">Transport</keyword>
<evidence type="ECO:0000256" key="3">
    <source>
        <dbReference type="ARBA" id="ARBA00011106"/>
    </source>
</evidence>
<sequence>MIDEINYEGDLLSHRITLKGHSILKQLDPIEDTRNFCHNLMPLEIDAIVLDDLVPADAIVYTASLHTVPTIGLANRDCLYSDKTLFGSYMRTTPSYSNQADVIINLLDYLEFGCVHFIVSDSIDGRDFKTRFIALAEEYNLDIEFLIEYDHSRPSLWIDLEALKEMNSSCRVNVLHADFDNAEEVLDQINHLNMTSHSDDVWIVSEQALEAPNLPIGSLGIRYQNWNDSDLNLHITDSIYVIANAIKQMYEDNVTISMPPNYCRDIGLANKNTGPMLLRYLRNQTIIFGKTGKISFNERGDRLNGDYEILNQQSTKSQNNLSLHENEFKTVGRYYYDKNSMRMRIDLTTDLIVWSGDRKGDKPVGYSTPEHLRIATLAEIPFVWVLPTNKYNDCDPGQVLCPINRFNTSTDRYTQQNFCCEGYCIDLLIQLANQLNFTYTLHQVEDGLYGSYTFNEKTGDHEWTGLLGELYYNRADMVVAALTITPERSEAIDFSKPFKYQGITILQKQQAINRLGHPLTSFLQPFQNSLWVSVFVAVHVVALALYLLDRFSPFGRYKLPNCETITEEDALNLSSAIWFAWGVLFNSGIGEGTPRSFSGRVLGMVWAGFAMIIVASYTANLAAFLVLDRPQTALSGINDPRLRTPPEGFNYSTVRHSSVDNYFKRQVELAPMHKRMSQLFYDSVEDAIAAVKSEYEAANDCELIISGEHFGRSGYAIGFPKGQAYFKNSNSIMKLFKILEKFYWKKKISLSLLGLHEIGFMEDLDNKWILLNEQVCAIKPEQFPPTLGLKNMAGVFILVATGILGGIGLIMFEIFYKRHQTKKQRRLELARNAWDRWKELVQKQKLRKESLRRAAQQRCRDQLAYHRRRHQLRQLLRSTSDERYSTSSSIDTNLCNNHSSNCTSREESLTTQSTKSAYPDIRDTSFSRPSTIDFASRRLKEQHPVAKYVSQGNLLTYLENNEIEERQVCFWAKQIFRALDFLGDNGIVHRDITPTHLLIKPMGNEVWVKLTGFKRSMIYWNIDENDVNLCECLPIEQQKIDGPNFQAPEVYGNAGECFDPIIADIWSYGANLFFCLAKYYPFNVEQPHSDLDEEIWQNIRSETKLSMECQNFLFGLLRANANDRIPFDFIDHDEWIRKSYRVCIFIFCLI</sequence>
<dbReference type="InterPro" id="IPR001508">
    <property type="entry name" value="Iono_Glu_rcpt_met"/>
</dbReference>
<keyword evidence="7" id="KW-0597">Phosphoprotein</keyword>
<reference evidence="25 26" key="1">
    <citation type="journal article" date="2015" name="Parasit. Vectors">
        <title>Draft genome of the scabies mite.</title>
        <authorList>
            <person name="Rider S.D.Jr."/>
            <person name="Morgan M.S."/>
            <person name="Arlian L.G."/>
        </authorList>
    </citation>
    <scope>NUCLEOTIDE SEQUENCE [LARGE SCALE GENOMIC DNA]</scope>
    <source>
        <strain evidence="25">Arlian Lab</strain>
    </source>
</reference>
<dbReference type="SUPFAM" id="SSF53850">
    <property type="entry name" value="Periplasmic binding protein-like II"/>
    <property type="match status" value="1"/>
</dbReference>
<dbReference type="PROSITE" id="PS50011">
    <property type="entry name" value="PROTEIN_KINASE_DOM"/>
    <property type="match status" value="1"/>
</dbReference>
<evidence type="ECO:0000256" key="9">
    <source>
        <dbReference type="ARBA" id="ARBA00022723"/>
    </source>
</evidence>
<dbReference type="SMART" id="SM00918">
    <property type="entry name" value="Lig_chan-Glu_bd"/>
    <property type="match status" value="1"/>
</dbReference>
<dbReference type="InterPro" id="IPR018882">
    <property type="entry name" value="CaM-bd_C0_NMDA_rcpt_NR1"/>
</dbReference>
<dbReference type="OrthoDB" id="6489611at2759"/>
<keyword evidence="16" id="KW-0325">Glycoprotein</keyword>
<accession>A0A132AJD9</accession>
<dbReference type="Gene3D" id="3.40.50.2300">
    <property type="match status" value="2"/>
</dbReference>
<proteinExistence type="inferred from homology"/>
<dbReference type="SMART" id="SM00079">
    <property type="entry name" value="PBPe"/>
    <property type="match status" value="1"/>
</dbReference>
<dbReference type="Pfam" id="PF01094">
    <property type="entry name" value="ANF_receptor"/>
    <property type="match status" value="1"/>
</dbReference>
<keyword evidence="11" id="KW-1133">Transmembrane helix</keyword>
<keyword evidence="8" id="KW-0812">Transmembrane</keyword>
<gene>
    <name evidence="25" type="ORF">QR98_0096620</name>
</gene>